<dbReference type="PANTHER" id="PTHR26450">
    <property type="entry name" value="OLFACTORY RECEPTOR 56B1-RELATED"/>
    <property type="match status" value="1"/>
</dbReference>
<evidence type="ECO:0000313" key="12">
    <source>
        <dbReference type="EMBL" id="KAG9467395.1"/>
    </source>
</evidence>
<feature type="transmembrane region" description="Helical" evidence="10">
    <location>
        <begin position="23"/>
        <end position="46"/>
    </location>
</feature>
<evidence type="ECO:0000256" key="2">
    <source>
        <dbReference type="ARBA" id="ARBA00004141"/>
    </source>
</evidence>
<evidence type="ECO:0000256" key="4">
    <source>
        <dbReference type="ARBA" id="ARBA00022692"/>
    </source>
</evidence>
<protein>
    <recommendedName>
        <fullName evidence="10">Olfactory receptor</fullName>
    </recommendedName>
</protein>
<dbReference type="GO" id="GO:0004984">
    <property type="term" value="F:olfactory receptor activity"/>
    <property type="evidence" value="ECO:0007669"/>
    <property type="project" value="InterPro"/>
</dbReference>
<evidence type="ECO:0000256" key="1">
    <source>
        <dbReference type="ARBA" id="ARBA00002936"/>
    </source>
</evidence>
<comment type="caution">
    <text evidence="12">The sequence shown here is derived from an EMBL/GenBank/DDBJ whole genome shotgun (WGS) entry which is preliminary data.</text>
</comment>
<dbReference type="Gene3D" id="1.20.1070.10">
    <property type="entry name" value="Rhodopsin 7-helix transmembrane proteins"/>
    <property type="match status" value="1"/>
</dbReference>
<comment type="subcellular location">
    <subcellularLocation>
        <location evidence="10">Cell membrane</location>
        <topology evidence="10">Multi-pass membrane protein</topology>
    </subcellularLocation>
    <subcellularLocation>
        <location evidence="2">Membrane</location>
        <topology evidence="2">Multi-pass membrane protein</topology>
    </subcellularLocation>
</comment>
<dbReference type="PRINTS" id="PR00245">
    <property type="entry name" value="OLFACTORYR"/>
</dbReference>
<keyword evidence="8 9" id="KW-0807">Transducer</keyword>
<evidence type="ECO:0000313" key="13">
    <source>
        <dbReference type="Proteomes" id="UP000770717"/>
    </source>
</evidence>
<dbReference type="InterPro" id="IPR000276">
    <property type="entry name" value="GPCR_Rhodpsn"/>
</dbReference>
<evidence type="ECO:0000256" key="8">
    <source>
        <dbReference type="ARBA" id="ARBA00023224"/>
    </source>
</evidence>
<feature type="domain" description="G-protein coupled receptors family 1 profile" evidence="11">
    <location>
        <begin position="39"/>
        <end position="291"/>
    </location>
</feature>
<dbReference type="AlphaFoldDB" id="A0A8J6EE31"/>
<gene>
    <name evidence="12" type="ORF">GDO78_015027</name>
</gene>
<accession>A0A8J6EE31</accession>
<comment type="function">
    <text evidence="1">Odorant receptor.</text>
</comment>
<dbReference type="Proteomes" id="UP000770717">
    <property type="component" value="Unassembled WGS sequence"/>
</dbReference>
<dbReference type="Pfam" id="PF13853">
    <property type="entry name" value="7tm_4"/>
    <property type="match status" value="1"/>
</dbReference>
<reference evidence="12" key="1">
    <citation type="thesis" date="2020" institute="ProQuest LLC" country="789 East Eisenhower Parkway, Ann Arbor, MI, USA">
        <title>Comparative Genomics and Chromosome Evolution.</title>
        <authorList>
            <person name="Mudd A.B."/>
        </authorList>
    </citation>
    <scope>NUCLEOTIDE SEQUENCE</scope>
    <source>
        <strain evidence="12">HN-11 Male</strain>
        <tissue evidence="12">Kidney and liver</tissue>
    </source>
</reference>
<evidence type="ECO:0000259" key="11">
    <source>
        <dbReference type="PROSITE" id="PS50262"/>
    </source>
</evidence>
<dbReference type="GO" id="GO:0005886">
    <property type="term" value="C:plasma membrane"/>
    <property type="evidence" value="ECO:0007669"/>
    <property type="project" value="UniProtKB-SubCell"/>
</dbReference>
<keyword evidence="5 10" id="KW-0552">Olfaction</keyword>
<dbReference type="OrthoDB" id="5969463at2759"/>
<feature type="transmembrane region" description="Helical" evidence="10">
    <location>
        <begin position="194"/>
        <end position="219"/>
    </location>
</feature>
<dbReference type="PROSITE" id="PS00237">
    <property type="entry name" value="G_PROTEIN_RECEP_F1_1"/>
    <property type="match status" value="1"/>
</dbReference>
<feature type="transmembrane region" description="Helical" evidence="10">
    <location>
        <begin position="96"/>
        <end position="118"/>
    </location>
</feature>
<keyword evidence="10" id="KW-1003">Cell membrane</keyword>
<keyword evidence="13" id="KW-1185">Reference proteome</keyword>
<dbReference type="PANTHER" id="PTHR26450:SF32">
    <property type="entry name" value="OLFACTORY RECEPTOR 52B6"/>
    <property type="match status" value="1"/>
</dbReference>
<evidence type="ECO:0000256" key="5">
    <source>
        <dbReference type="ARBA" id="ARBA00022725"/>
    </source>
</evidence>
<evidence type="ECO:0000256" key="10">
    <source>
        <dbReference type="RuleBase" id="RU363047"/>
    </source>
</evidence>
<keyword evidence="3 10" id="KW-0716">Sensory transduction</keyword>
<dbReference type="PRINTS" id="PR00237">
    <property type="entry name" value="GPCRRHODOPSN"/>
</dbReference>
<evidence type="ECO:0000256" key="3">
    <source>
        <dbReference type="ARBA" id="ARBA00022606"/>
    </source>
</evidence>
<name>A0A8J6EE31_ELECQ</name>
<sequence>MTIPFHPDSFQLLGIPGMEHCPLLLSIMFFFMYLLSLKGNCFIFLLIAITKSLHQPMYFFLMMLSVGDIVLSSTTVPKTLGIFWFESHEISFNGCLLQIFFIHFICMTESGVLLAMAYDRYIAICHPLAYVTRLTASFIRAVTVASVARSVFIIFPMILLLKRLPYQKSNVIKHTYCEHMAMARLANADITVNIIYGVVILIATSAIDLLLIGMSYVAIIRTVVGLSSSEARRKTFSTCVSHICVIILLYVPAFFSFITHRIPHTRISPFVHILVANIYVVVPPMMNPIIYGVRTKEIRLRALLLLRHRR</sequence>
<dbReference type="SUPFAM" id="SSF81321">
    <property type="entry name" value="Family A G protein-coupled receptor-like"/>
    <property type="match status" value="1"/>
</dbReference>
<comment type="similarity">
    <text evidence="9">Belongs to the G-protein coupled receptor 1 family.</text>
</comment>
<keyword evidence="6 10" id="KW-1133">Transmembrane helix</keyword>
<dbReference type="PROSITE" id="PS50262">
    <property type="entry name" value="G_PROTEIN_RECEP_F1_2"/>
    <property type="match status" value="1"/>
</dbReference>
<keyword evidence="4 9" id="KW-0812">Transmembrane</keyword>
<keyword evidence="9" id="KW-0297">G-protein coupled receptor</keyword>
<proteinExistence type="inferred from homology"/>
<evidence type="ECO:0000256" key="7">
    <source>
        <dbReference type="ARBA" id="ARBA00023136"/>
    </source>
</evidence>
<evidence type="ECO:0000256" key="9">
    <source>
        <dbReference type="RuleBase" id="RU000688"/>
    </source>
</evidence>
<keyword evidence="9" id="KW-0675">Receptor</keyword>
<feature type="transmembrane region" description="Helical" evidence="10">
    <location>
        <begin position="239"/>
        <end position="258"/>
    </location>
</feature>
<dbReference type="InterPro" id="IPR000725">
    <property type="entry name" value="Olfact_rcpt"/>
</dbReference>
<dbReference type="InterPro" id="IPR017452">
    <property type="entry name" value="GPCR_Rhodpsn_7TM"/>
</dbReference>
<organism evidence="12 13">
    <name type="scientific">Eleutherodactylus coqui</name>
    <name type="common">Puerto Rican coqui</name>
    <dbReference type="NCBI Taxonomy" id="57060"/>
    <lineage>
        <taxon>Eukaryota</taxon>
        <taxon>Metazoa</taxon>
        <taxon>Chordata</taxon>
        <taxon>Craniata</taxon>
        <taxon>Vertebrata</taxon>
        <taxon>Euteleostomi</taxon>
        <taxon>Amphibia</taxon>
        <taxon>Batrachia</taxon>
        <taxon>Anura</taxon>
        <taxon>Neobatrachia</taxon>
        <taxon>Hyloidea</taxon>
        <taxon>Eleutherodactylidae</taxon>
        <taxon>Eleutherodactylinae</taxon>
        <taxon>Eleutherodactylus</taxon>
        <taxon>Eleutherodactylus</taxon>
    </lineage>
</organism>
<feature type="transmembrane region" description="Helical" evidence="10">
    <location>
        <begin position="58"/>
        <end position="76"/>
    </location>
</feature>
<evidence type="ECO:0000256" key="6">
    <source>
        <dbReference type="ARBA" id="ARBA00022989"/>
    </source>
</evidence>
<dbReference type="EMBL" id="WNTK01001418">
    <property type="protein sequence ID" value="KAG9467395.1"/>
    <property type="molecule type" value="Genomic_DNA"/>
</dbReference>
<feature type="transmembrane region" description="Helical" evidence="10">
    <location>
        <begin position="138"/>
        <end position="161"/>
    </location>
</feature>
<dbReference type="GO" id="GO:0004930">
    <property type="term" value="F:G protein-coupled receptor activity"/>
    <property type="evidence" value="ECO:0007669"/>
    <property type="project" value="UniProtKB-KW"/>
</dbReference>
<dbReference type="FunFam" id="1.20.1070.10:FF:000006">
    <property type="entry name" value="Olfactory receptor"/>
    <property type="match status" value="1"/>
</dbReference>
<dbReference type="InterPro" id="IPR050402">
    <property type="entry name" value="OR51/52/56-like"/>
</dbReference>
<feature type="transmembrane region" description="Helical" evidence="10">
    <location>
        <begin position="270"/>
        <end position="293"/>
    </location>
</feature>
<keyword evidence="7 10" id="KW-0472">Membrane</keyword>